<dbReference type="PROSITE" id="PS50903">
    <property type="entry name" value="RUBREDOXIN_LIKE"/>
    <property type="match status" value="1"/>
</dbReference>
<dbReference type="InterPro" id="IPR003602">
    <property type="entry name" value="Topo_IA_DNA-bd_dom"/>
</dbReference>
<reference evidence="11 12" key="1">
    <citation type="submission" date="2016-02" db="EMBL/GenBank/DDBJ databases">
        <title>Genome analysis of coral dinoflagellate symbionts highlights evolutionary adaptations to a symbiotic lifestyle.</title>
        <authorList>
            <person name="Aranda M."/>
            <person name="Li Y."/>
            <person name="Liew Y.J."/>
            <person name="Baumgarten S."/>
            <person name="Simakov O."/>
            <person name="Wilson M."/>
            <person name="Piel J."/>
            <person name="Ashoor H."/>
            <person name="Bougouffa S."/>
            <person name="Bajic V.B."/>
            <person name="Ryu T."/>
            <person name="Ravasi T."/>
            <person name="Bayer T."/>
            <person name="Micklem G."/>
            <person name="Kim H."/>
            <person name="Bhak J."/>
            <person name="Lajeunesse T.C."/>
            <person name="Voolstra C.R."/>
        </authorList>
    </citation>
    <scope>NUCLEOTIDE SEQUENCE [LARGE SCALE GENOMIC DNA]</scope>
    <source>
        <strain evidence="11 12">CCMP2467</strain>
    </source>
</reference>
<evidence type="ECO:0000256" key="7">
    <source>
        <dbReference type="SAM" id="MobiDB-lite"/>
    </source>
</evidence>
<evidence type="ECO:0000256" key="2">
    <source>
        <dbReference type="ARBA" id="ARBA00009446"/>
    </source>
</evidence>
<dbReference type="Gene3D" id="1.10.579.10">
    <property type="entry name" value="DNA Cyclobutane Dipyrimidine Photolyase, subunit A, domain 3"/>
    <property type="match status" value="1"/>
</dbReference>
<feature type="compositionally biased region" description="Basic and acidic residues" evidence="7">
    <location>
        <begin position="844"/>
        <end position="853"/>
    </location>
</feature>
<dbReference type="PROSITE" id="PS50880">
    <property type="entry name" value="TOPRIM"/>
    <property type="match status" value="1"/>
</dbReference>
<dbReference type="GO" id="GO:0006265">
    <property type="term" value="P:DNA topological change"/>
    <property type="evidence" value="ECO:0007669"/>
    <property type="project" value="InterPro"/>
</dbReference>
<dbReference type="InterPro" id="IPR013826">
    <property type="entry name" value="Topo_IA_cen_sub3"/>
</dbReference>
<dbReference type="InterPro" id="IPR024934">
    <property type="entry name" value="Rubredoxin-like_dom"/>
</dbReference>
<dbReference type="InterPro" id="IPR013824">
    <property type="entry name" value="Topo_IA_cen_sub1"/>
</dbReference>
<dbReference type="InterPro" id="IPR036134">
    <property type="entry name" value="Crypto/Photolyase_FAD-like_sf"/>
</dbReference>
<dbReference type="SUPFAM" id="SSF56712">
    <property type="entry name" value="Prokaryotic type I DNA topoisomerase"/>
    <property type="match status" value="2"/>
</dbReference>
<dbReference type="InterPro" id="IPR023406">
    <property type="entry name" value="Topo_IA_AS"/>
</dbReference>
<keyword evidence="6 11" id="KW-0413">Isomerase</keyword>
<comment type="similarity">
    <text evidence="2">Belongs to the type IA topoisomerase family.</text>
</comment>
<dbReference type="Gene3D" id="1.25.40.80">
    <property type="match status" value="1"/>
</dbReference>
<evidence type="ECO:0000256" key="6">
    <source>
        <dbReference type="ARBA" id="ARBA00023235"/>
    </source>
</evidence>
<dbReference type="InterPro" id="IPR023405">
    <property type="entry name" value="Topo_IA_core_domain"/>
</dbReference>
<keyword evidence="12" id="KW-1185">Reference proteome</keyword>
<dbReference type="InterPro" id="IPR013497">
    <property type="entry name" value="Topo_IA_cen"/>
</dbReference>
<dbReference type="PROSITE" id="PS00396">
    <property type="entry name" value="TOPO_IA_1"/>
    <property type="match status" value="1"/>
</dbReference>
<feature type="region of interest" description="Disordered" evidence="7">
    <location>
        <begin position="842"/>
        <end position="866"/>
    </location>
</feature>
<dbReference type="InterPro" id="IPR005101">
    <property type="entry name" value="Cryptochr/Photolyase_FAD-bd"/>
</dbReference>
<dbReference type="GO" id="GO:0005634">
    <property type="term" value="C:nucleus"/>
    <property type="evidence" value="ECO:0007669"/>
    <property type="project" value="TreeGrafter"/>
</dbReference>
<sequence length="1389" mass="155323">MFAPLQHSLQRPACVHEGNSFRRCLESDSHRRRPRHFRFAGSLLCLHAFQRRLRGDARRSARCAARPDLLQALQRKRLKQDICEEVATGWLAVKSCKGASSREEVCQPRREAADALRELDDKHLVAVLGKVTRRPVDKDATGTAWALRKADDRAYFTYLAKHPEVYAEQLQQRNRWREGLPQVLMVAEKPSVARLVADFLCPHTERLRERRGLSPACPVLEFAAVFPPTGQRSVICVTSVIGHIFQLEFDDRLPKQLAGIYEAPVVKTFTDSARKARVAEHLQELAEASSQLCLWLDADREGENIGFEVIAVCRDRFPDNSNVHRAIFSALTREEDNPVARAAVAEALVDQRSLLSVFVFVDFGNRKTSALRARFWLQCVRAVGQDIVKRGGNFVATGFVTADQKTSWGRCRKEPVSPEQTDVEDAVALSLKSRGSELRREWGAMSLYHCQDLPFGLNASPGNYTELTLTLGWEDLWRSPARSATATPIRFPVAVLSDDLPGTIGPSVLENEREALKLLGYDDQEIEEAVAQQMPPGGETSARELLERWLREDLEIPKVQEELPVFWDLPTGGQDKASGGKDPLQWANLARPDGWLRVSHYMAVGCISAREILARADDSPNFNGVAHRLLWRELHRLNAIRWGRRLFWLQGPGRVERPWSWDTSLVDAWKAGRTGVPYIDACMRELKQTGWLAYKGRKTAGFYFVFILGLDWRWGAFHFEDVLLDYDVAMNYGNWVVVAEVDKQNRGAHGFTSLEDLAAWKRDEFEWKLTAEKANDASGSYIKRWLPELANVDASFVHHPWTMTQEQMAKCGCVLGKDYPQPRGGPFQLKEQEDMNVTIDTSDALERRSHPNEESLPVSKAQPSPEMEVAASFNQLGRPDMAVAQGVDTRQELDLRVGISFSRLLTRQLTNTPLGNVKRGASRSITYGPCQTPALGFCAQRQREIESFQPQKRWTPEVELRHAGSSLTFVWKHGQLDDEKQAAALEQALLSRPVAKLRSSSSTPEVLHRPTGLNTVQLLRSASNALGLGPKQAMKVAEDLYSAGIISYPRTETTRYHETFDAEASLRPLSRHPTFGRAANRALGAWRSLAGKAQSYRARDVGDHPPIVPLRVAGPDELRSAARRLYDFVCRHFLASWLGDVKLERREDAFTASLRIVHARLTGSRRLISMTSRSSPRRRLGRCTLLALALCLGAHVGAVNFAAPDGRHAQTPRARAEVSHGLSARPRSLAMKASKLDALGFKKQQINDAARNVAFIAVIAGTIASSWIFTGKWWKVPLGLALPSMLYRLWTTRGNTEKLAQVSASVDSKYIASTEEAQQELHMFMCSSCGYTLFPARGREGAFFNDKFKCPMCGASKEEFVDMNDDDDDGSAALAAAAARAEKGETPAA</sequence>
<dbReference type="Gene3D" id="1.10.290.10">
    <property type="entry name" value="Topoisomerase I, domain 4"/>
    <property type="match status" value="1"/>
</dbReference>
<proteinExistence type="inferred from homology"/>
<evidence type="ECO:0000259" key="9">
    <source>
        <dbReference type="PROSITE" id="PS50903"/>
    </source>
</evidence>
<evidence type="ECO:0000256" key="1">
    <source>
        <dbReference type="ARBA" id="ARBA00000213"/>
    </source>
</evidence>
<feature type="domain" description="Toprim" evidence="8">
    <location>
        <begin position="182"/>
        <end position="331"/>
    </location>
</feature>
<dbReference type="SUPFAM" id="SSF48173">
    <property type="entry name" value="Cryptochrome/photolyase FAD-binding domain"/>
    <property type="match status" value="1"/>
</dbReference>
<evidence type="ECO:0000256" key="4">
    <source>
        <dbReference type="ARBA" id="ARBA00023029"/>
    </source>
</evidence>
<name>A0A1Q9CLH3_SYMMI</name>
<feature type="domain" description="Rubredoxin-like" evidence="9">
    <location>
        <begin position="1321"/>
        <end position="1363"/>
    </location>
</feature>
<dbReference type="Pfam" id="PF01751">
    <property type="entry name" value="Toprim"/>
    <property type="match status" value="1"/>
</dbReference>
<evidence type="ECO:0000256" key="3">
    <source>
        <dbReference type="ARBA" id="ARBA00012891"/>
    </source>
</evidence>
<dbReference type="Proteomes" id="UP000186817">
    <property type="component" value="Unassembled WGS sequence"/>
</dbReference>
<evidence type="ECO:0000256" key="5">
    <source>
        <dbReference type="ARBA" id="ARBA00023125"/>
    </source>
</evidence>
<dbReference type="Gene3D" id="2.20.28.10">
    <property type="match status" value="1"/>
</dbReference>
<feature type="domain" description="Topo IA-type catalytic" evidence="10">
    <location>
        <begin position="880"/>
        <end position="1325"/>
    </location>
</feature>
<evidence type="ECO:0000259" key="8">
    <source>
        <dbReference type="PROSITE" id="PS50880"/>
    </source>
</evidence>
<accession>A0A1Q9CLH3</accession>
<keyword evidence="5" id="KW-0238">DNA-binding</keyword>
<evidence type="ECO:0000313" key="12">
    <source>
        <dbReference type="Proteomes" id="UP000186817"/>
    </source>
</evidence>
<dbReference type="GO" id="GO:0003917">
    <property type="term" value="F:DNA topoisomerase type I (single strand cut, ATP-independent) activity"/>
    <property type="evidence" value="ECO:0007669"/>
    <property type="project" value="UniProtKB-EC"/>
</dbReference>
<dbReference type="EMBL" id="LSRX01001093">
    <property type="protein sequence ID" value="OLP83766.1"/>
    <property type="molecule type" value="Genomic_DNA"/>
</dbReference>
<keyword evidence="4" id="KW-0799">Topoisomerase</keyword>
<dbReference type="InterPro" id="IPR006171">
    <property type="entry name" value="TOPRIM_dom"/>
</dbReference>
<dbReference type="SMART" id="SM00437">
    <property type="entry name" value="TOP1Ac"/>
    <property type="match status" value="1"/>
</dbReference>
<dbReference type="PROSITE" id="PS52039">
    <property type="entry name" value="TOPO_IA_2"/>
    <property type="match status" value="1"/>
</dbReference>
<dbReference type="Pfam" id="PF01131">
    <property type="entry name" value="Topoisom_bac"/>
    <property type="match status" value="1"/>
</dbReference>
<comment type="caution">
    <text evidence="11">The sequence shown here is derived from an EMBL/GenBank/DDBJ whole genome shotgun (WGS) entry which is preliminary data.</text>
</comment>
<evidence type="ECO:0000259" key="10">
    <source>
        <dbReference type="PROSITE" id="PS52039"/>
    </source>
</evidence>
<protein>
    <recommendedName>
        <fullName evidence="3">DNA topoisomerase</fullName>
        <ecNumber evidence="3">5.6.2.1</ecNumber>
    </recommendedName>
</protein>
<evidence type="ECO:0000313" key="11">
    <source>
        <dbReference type="EMBL" id="OLP83766.1"/>
    </source>
</evidence>
<gene>
    <name evidence="11" type="primary">TOP3B</name>
    <name evidence="11" type="ORF">AK812_SmicGene35439</name>
</gene>
<dbReference type="OrthoDB" id="435881at2759"/>
<dbReference type="SMART" id="SM00493">
    <property type="entry name" value="TOPRIM"/>
    <property type="match status" value="1"/>
</dbReference>
<organism evidence="11 12">
    <name type="scientific">Symbiodinium microadriaticum</name>
    <name type="common">Dinoflagellate</name>
    <name type="synonym">Zooxanthella microadriatica</name>
    <dbReference type="NCBI Taxonomy" id="2951"/>
    <lineage>
        <taxon>Eukaryota</taxon>
        <taxon>Sar</taxon>
        <taxon>Alveolata</taxon>
        <taxon>Dinophyceae</taxon>
        <taxon>Suessiales</taxon>
        <taxon>Symbiodiniaceae</taxon>
        <taxon>Symbiodinium</taxon>
    </lineage>
</organism>
<dbReference type="GO" id="GO:0006310">
    <property type="term" value="P:DNA recombination"/>
    <property type="evidence" value="ECO:0007669"/>
    <property type="project" value="TreeGrafter"/>
</dbReference>
<dbReference type="Gene3D" id="3.40.50.140">
    <property type="match status" value="1"/>
</dbReference>
<dbReference type="SUPFAM" id="SSF57802">
    <property type="entry name" value="Rubredoxin-like"/>
    <property type="match status" value="1"/>
</dbReference>
<dbReference type="Gene3D" id="1.10.460.10">
    <property type="entry name" value="Topoisomerase I, domain 2"/>
    <property type="match status" value="1"/>
</dbReference>
<dbReference type="GO" id="GO:0003677">
    <property type="term" value="F:DNA binding"/>
    <property type="evidence" value="ECO:0007669"/>
    <property type="project" value="UniProtKB-KW"/>
</dbReference>
<dbReference type="InterPro" id="IPR000380">
    <property type="entry name" value="Topo_IA"/>
</dbReference>
<comment type="catalytic activity">
    <reaction evidence="1">
        <text>ATP-independent breakage of single-stranded DNA, followed by passage and rejoining.</text>
        <dbReference type="EC" id="5.6.2.1"/>
    </reaction>
</comment>
<dbReference type="Pfam" id="PF03441">
    <property type="entry name" value="FAD_binding_7"/>
    <property type="match status" value="1"/>
</dbReference>
<dbReference type="PRINTS" id="PR00417">
    <property type="entry name" value="PRTPISMRASEI"/>
</dbReference>
<dbReference type="EC" id="5.6.2.1" evidence="3"/>
<dbReference type="SMART" id="SM00436">
    <property type="entry name" value="TOP1Bc"/>
    <property type="match status" value="1"/>
</dbReference>
<dbReference type="GO" id="GO:0005506">
    <property type="term" value="F:iron ion binding"/>
    <property type="evidence" value="ECO:0007669"/>
    <property type="project" value="InterPro"/>
</dbReference>
<dbReference type="PANTHER" id="PTHR11390">
    <property type="entry name" value="PROKARYOTIC DNA TOPOISOMERASE"/>
    <property type="match status" value="1"/>
</dbReference>
<dbReference type="GO" id="GO:0006281">
    <property type="term" value="P:DNA repair"/>
    <property type="evidence" value="ECO:0007669"/>
    <property type="project" value="TreeGrafter"/>
</dbReference>
<dbReference type="InterPro" id="IPR003601">
    <property type="entry name" value="Topo_IA_2"/>
</dbReference>
<dbReference type="PANTHER" id="PTHR11390:SF20">
    <property type="entry name" value="DNA TOPOISOMERASE 3-BETA-1"/>
    <property type="match status" value="1"/>
</dbReference>